<feature type="transmembrane region" description="Helical" evidence="6">
    <location>
        <begin position="178"/>
        <end position="197"/>
    </location>
</feature>
<keyword evidence="3 6" id="KW-0812">Transmembrane</keyword>
<dbReference type="GO" id="GO:0015297">
    <property type="term" value="F:antiporter activity"/>
    <property type="evidence" value="ECO:0007669"/>
    <property type="project" value="InterPro"/>
</dbReference>
<comment type="subcellular location">
    <subcellularLocation>
        <location evidence="1">Membrane</location>
        <topology evidence="1">Multi-pass membrane protein</topology>
    </subcellularLocation>
</comment>
<dbReference type="GO" id="GO:0016020">
    <property type="term" value="C:membrane"/>
    <property type="evidence" value="ECO:0007669"/>
    <property type="project" value="UniProtKB-SubCell"/>
</dbReference>
<dbReference type="PANTHER" id="PTHR42893">
    <property type="entry name" value="PROTEIN DETOXIFICATION 44, CHLOROPLASTIC-RELATED"/>
    <property type="match status" value="1"/>
</dbReference>
<feature type="transmembrane region" description="Helical" evidence="6">
    <location>
        <begin position="457"/>
        <end position="478"/>
    </location>
</feature>
<comment type="similarity">
    <text evidence="2 6">Belongs to the multi antimicrobial extrusion (MATE) (TC 2.A.66.1) family.</text>
</comment>
<reference evidence="7 8" key="1">
    <citation type="journal article" date="2018" name="PLoS Genet.">
        <title>Population sequencing reveals clonal diversity and ancestral inbreeding in the grapevine cultivar Chardonnay.</title>
        <authorList>
            <person name="Roach M.J."/>
            <person name="Johnson D.L."/>
            <person name="Bohlmann J."/>
            <person name="van Vuuren H.J."/>
            <person name="Jones S.J."/>
            <person name="Pretorius I.S."/>
            <person name="Schmidt S.A."/>
            <person name="Borneman A.R."/>
        </authorList>
    </citation>
    <scope>NUCLEOTIDE SEQUENCE [LARGE SCALE GENOMIC DNA]</scope>
    <source>
        <strain evidence="8">cv. Chardonnay</strain>
        <tissue evidence="7">Leaf</tissue>
    </source>
</reference>
<comment type="caution">
    <text evidence="7">The sequence shown here is derived from an EMBL/GenBank/DDBJ whole genome shotgun (WGS) entry which is preliminary data.</text>
</comment>
<dbReference type="AlphaFoldDB" id="A0A438BZX9"/>
<keyword evidence="4 6" id="KW-1133">Transmembrane helix</keyword>
<dbReference type="EMBL" id="QGNW01002588">
    <property type="protein sequence ID" value="RVW16495.1"/>
    <property type="molecule type" value="Genomic_DNA"/>
</dbReference>
<dbReference type="Pfam" id="PF01554">
    <property type="entry name" value="MatE"/>
    <property type="match status" value="1"/>
</dbReference>
<evidence type="ECO:0000256" key="2">
    <source>
        <dbReference type="ARBA" id="ARBA00010199"/>
    </source>
</evidence>
<accession>A0A438BZX9</accession>
<evidence type="ECO:0000256" key="4">
    <source>
        <dbReference type="ARBA" id="ARBA00022989"/>
    </source>
</evidence>
<comment type="caution">
    <text evidence="6">Lacks conserved residue(s) required for the propagation of feature annotation.</text>
</comment>
<proteinExistence type="inferred from homology"/>
<gene>
    <name evidence="7" type="primary">DTX42_3</name>
    <name evidence="7" type="ORF">CK203_069322</name>
</gene>
<evidence type="ECO:0000313" key="8">
    <source>
        <dbReference type="Proteomes" id="UP000288805"/>
    </source>
</evidence>
<dbReference type="NCBIfam" id="TIGR00797">
    <property type="entry name" value="matE"/>
    <property type="match status" value="1"/>
</dbReference>
<feature type="transmembrane region" description="Helical" evidence="6">
    <location>
        <begin position="382"/>
        <end position="404"/>
    </location>
</feature>
<evidence type="ECO:0000256" key="3">
    <source>
        <dbReference type="ARBA" id="ARBA00022692"/>
    </source>
</evidence>
<dbReference type="InterPro" id="IPR002528">
    <property type="entry name" value="MATE_fam"/>
</dbReference>
<evidence type="ECO:0000256" key="6">
    <source>
        <dbReference type="RuleBase" id="RU004914"/>
    </source>
</evidence>
<feature type="transmembrane region" description="Helical" evidence="6">
    <location>
        <begin position="425"/>
        <end position="445"/>
    </location>
</feature>
<keyword evidence="5 6" id="KW-0472">Membrane</keyword>
<protein>
    <recommendedName>
        <fullName evidence="6">Protein DETOXIFICATION</fullName>
    </recommendedName>
    <alternativeName>
        <fullName evidence="6">Multidrug and toxic compound extrusion protein</fullName>
    </alternativeName>
</protein>
<feature type="transmembrane region" description="Helical" evidence="6">
    <location>
        <begin position="346"/>
        <end position="370"/>
    </location>
</feature>
<sequence length="553" mass="60475">MWNAVFHPWKNMGKVPLSVIFRDTRNVFKKDELGLEIAQIAFPAALALTADPIASLIDTAFIGHIGAVELAAVGVSIAEDTVGRRTNENLEKGLAIDNEMEELIPHIDSMHNSPSRTVNNTKNMEFEHERRHIPSASSALVIGGVLGLIQALFLIFSAKSILNFMGVNSGSPMLAPAMQYLTLRSLGAPAVLLSLAMQGGKSSRWLRESPEQVACRLKKYSRQAGKLDLYALTYKCSDKWTAHSAYAHALTGKYLHRGMHVYTHTLLLGDVANIILDPILMFVFRLGVSGAAIAHILDVFASVPHLVNGHYRYLISVILLWRLMRKVDLLPPSIKDLQLGRFLRNGSLLLVRVIAVTFCVTLAASLAARLGSASMAAFQVCLQIWLATSLLADGLAVAGQAILASAFAKKDYDKATATASRVLQLGLVLGLLLSVFLLVVLQYASGVFTKDVNVLQLMNLGIPFVAVTQPINALAFVFDGVNFGASDFAYSACSMASFGSNSEHPVLVYSILKSRFHRYLDCSIHLHEFAHNVRLLEDMDWLRTLELPQGLRA</sequence>
<name>A0A438BZX9_VITVI</name>
<evidence type="ECO:0000256" key="1">
    <source>
        <dbReference type="ARBA" id="ARBA00004141"/>
    </source>
</evidence>
<organism evidence="7 8">
    <name type="scientific">Vitis vinifera</name>
    <name type="common">Grape</name>
    <dbReference type="NCBI Taxonomy" id="29760"/>
    <lineage>
        <taxon>Eukaryota</taxon>
        <taxon>Viridiplantae</taxon>
        <taxon>Streptophyta</taxon>
        <taxon>Embryophyta</taxon>
        <taxon>Tracheophyta</taxon>
        <taxon>Spermatophyta</taxon>
        <taxon>Magnoliopsida</taxon>
        <taxon>eudicotyledons</taxon>
        <taxon>Gunneridae</taxon>
        <taxon>Pentapetalae</taxon>
        <taxon>rosids</taxon>
        <taxon>Vitales</taxon>
        <taxon>Vitaceae</taxon>
        <taxon>Viteae</taxon>
        <taxon>Vitis</taxon>
    </lineage>
</organism>
<dbReference type="InterPro" id="IPR044644">
    <property type="entry name" value="DinF-like"/>
</dbReference>
<feature type="transmembrane region" description="Helical" evidence="6">
    <location>
        <begin position="139"/>
        <end position="158"/>
    </location>
</feature>
<evidence type="ECO:0000256" key="5">
    <source>
        <dbReference type="ARBA" id="ARBA00023136"/>
    </source>
</evidence>
<evidence type="ECO:0000313" key="7">
    <source>
        <dbReference type="EMBL" id="RVW16495.1"/>
    </source>
</evidence>
<dbReference type="GO" id="GO:0042910">
    <property type="term" value="F:xenobiotic transmembrane transporter activity"/>
    <property type="evidence" value="ECO:0007669"/>
    <property type="project" value="InterPro"/>
</dbReference>
<dbReference type="Proteomes" id="UP000288805">
    <property type="component" value="Unassembled WGS sequence"/>
</dbReference>
<dbReference type="PANTHER" id="PTHR42893:SF4">
    <property type="entry name" value="PROTEIN DETOXIFICATION 42"/>
    <property type="match status" value="1"/>
</dbReference>